<evidence type="ECO:0000313" key="6">
    <source>
        <dbReference type="Proteomes" id="UP001204445"/>
    </source>
</evidence>
<dbReference type="Gene3D" id="2.40.128.20">
    <property type="match status" value="1"/>
</dbReference>
<evidence type="ECO:0000256" key="1">
    <source>
        <dbReference type="ARBA" id="ARBA00006889"/>
    </source>
</evidence>
<dbReference type="GO" id="GO:0006950">
    <property type="term" value="P:response to stress"/>
    <property type="evidence" value="ECO:0007669"/>
    <property type="project" value="UniProtKB-ARBA"/>
</dbReference>
<dbReference type="PRINTS" id="PR01171">
    <property type="entry name" value="BCTLIPOCALIN"/>
</dbReference>
<dbReference type="SUPFAM" id="SSF50814">
    <property type="entry name" value="Lipocalins"/>
    <property type="match status" value="1"/>
</dbReference>
<dbReference type="Proteomes" id="UP001204445">
    <property type="component" value="Unassembled WGS sequence"/>
</dbReference>
<dbReference type="InterPro" id="IPR002446">
    <property type="entry name" value="Lipocalin_bac"/>
</dbReference>
<comment type="subunit">
    <text evidence="2">Homodimer.</text>
</comment>
<proteinExistence type="inferred from homology"/>
<dbReference type="InterPro" id="IPR012674">
    <property type="entry name" value="Calycin"/>
</dbReference>
<dbReference type="PIRSF" id="PIRSF036893">
    <property type="entry name" value="Lipocalin_ApoD"/>
    <property type="match status" value="1"/>
</dbReference>
<dbReference type="Pfam" id="PF08212">
    <property type="entry name" value="Lipocalin_2"/>
    <property type="match status" value="1"/>
</dbReference>
<accession>A0AAE3HL68</accession>
<dbReference type="PANTHER" id="PTHR10612">
    <property type="entry name" value="APOLIPOPROTEIN D"/>
    <property type="match status" value="1"/>
</dbReference>
<keyword evidence="3" id="KW-0564">Palmitate</keyword>
<dbReference type="CDD" id="cd19438">
    <property type="entry name" value="lipocalin_Blc-like"/>
    <property type="match status" value="1"/>
</dbReference>
<dbReference type="AlphaFoldDB" id="A0AAE3HL68"/>
<evidence type="ECO:0000259" key="4">
    <source>
        <dbReference type="Pfam" id="PF08212"/>
    </source>
</evidence>
<evidence type="ECO:0000256" key="3">
    <source>
        <dbReference type="PIRSR" id="PIRSR036893-52"/>
    </source>
</evidence>
<feature type="domain" description="Lipocalin/cytosolic fatty-acid binding" evidence="4">
    <location>
        <begin position="33"/>
        <end position="174"/>
    </location>
</feature>
<keyword evidence="2" id="KW-0446">Lipid-binding</keyword>
<dbReference type="GO" id="GO:0009279">
    <property type="term" value="C:cell outer membrane"/>
    <property type="evidence" value="ECO:0007669"/>
    <property type="project" value="UniProtKB-SubCell"/>
</dbReference>
<keyword evidence="2" id="KW-0998">Cell outer membrane</keyword>
<dbReference type="InterPro" id="IPR022272">
    <property type="entry name" value="Lipocalin_CS"/>
</dbReference>
<comment type="subcellular location">
    <subcellularLocation>
        <location evidence="2">Cell outer membrane</location>
    </subcellularLocation>
</comment>
<keyword evidence="2 3" id="KW-0449">Lipoprotein</keyword>
<feature type="chain" id="PRO_5041785680" description="Outer membrane lipoprotein Blc" evidence="2">
    <location>
        <begin position="21"/>
        <end position="180"/>
    </location>
</feature>
<dbReference type="InterPro" id="IPR022271">
    <property type="entry name" value="Lipocalin_ApoD"/>
</dbReference>
<feature type="lipid moiety-binding region" description="S-diacylglycerol cysteine" evidence="3">
    <location>
        <position position="19"/>
    </location>
</feature>
<feature type="signal peptide" evidence="2">
    <location>
        <begin position="1"/>
        <end position="20"/>
    </location>
</feature>
<comment type="caution">
    <text evidence="5">The sequence shown here is derived from an EMBL/GenBank/DDBJ whole genome shotgun (WGS) entry which is preliminary data.</text>
</comment>
<sequence length="180" mass="20994">MRLGIVLNLLFATLLLGGCATHPQQPLETVDHIDLERYMGDWYVIAHIPAFIEANAYNAVESYHLDEGGRIQTTYTFLDGGFDEEMEIMQPVGTVKNTDTNAEWGMQFIWPIQAEYLITYVDDDYRTTIVSRSRRDYVWIMARSPEIPDEKYEKLVRIVERQGYDISELRKVPQRWPAKQ</sequence>
<dbReference type="EMBL" id="JANUCT010000007">
    <property type="protein sequence ID" value="MCS3903258.1"/>
    <property type="molecule type" value="Genomic_DNA"/>
</dbReference>
<keyword evidence="2" id="KW-0472">Membrane</keyword>
<comment type="function">
    <text evidence="2">Involved in the storage or transport of lipids necessary for membrane maintenance under stressful conditions. Displays a binding preference for lysophospholipids.</text>
</comment>
<keyword evidence="2" id="KW-0732">Signal</keyword>
<dbReference type="RefSeq" id="WP_259054891.1">
    <property type="nucleotide sequence ID" value="NZ_JANUCT010000007.1"/>
</dbReference>
<name>A0AAE3HL68_9GAMM</name>
<reference evidence="5" key="1">
    <citation type="submission" date="2022-08" db="EMBL/GenBank/DDBJ databases">
        <title>Genomic Encyclopedia of Type Strains, Phase III (KMG-III): the genomes of soil and plant-associated and newly described type strains.</title>
        <authorList>
            <person name="Whitman W."/>
        </authorList>
    </citation>
    <scope>NUCLEOTIDE SEQUENCE</scope>
    <source>
        <strain evidence="5">HMT 1</strain>
    </source>
</reference>
<dbReference type="GO" id="GO:0008289">
    <property type="term" value="F:lipid binding"/>
    <property type="evidence" value="ECO:0007669"/>
    <property type="project" value="UniProtKB-UniRule"/>
</dbReference>
<evidence type="ECO:0000313" key="5">
    <source>
        <dbReference type="EMBL" id="MCS3903258.1"/>
    </source>
</evidence>
<dbReference type="PROSITE" id="PS51257">
    <property type="entry name" value="PROKAR_LIPOPROTEIN"/>
    <property type="match status" value="1"/>
</dbReference>
<evidence type="ECO:0000256" key="2">
    <source>
        <dbReference type="PIRNR" id="PIRNR036893"/>
    </source>
</evidence>
<organism evidence="5 6">
    <name type="scientific">Methylohalomonas lacus</name>
    <dbReference type="NCBI Taxonomy" id="398773"/>
    <lineage>
        <taxon>Bacteria</taxon>
        <taxon>Pseudomonadati</taxon>
        <taxon>Pseudomonadota</taxon>
        <taxon>Gammaproteobacteria</taxon>
        <taxon>Methylohalomonadales</taxon>
        <taxon>Methylohalomonadaceae</taxon>
        <taxon>Methylohalomonas</taxon>
    </lineage>
</organism>
<dbReference type="InterPro" id="IPR000566">
    <property type="entry name" value="Lipocln_cytosolic_FA-bd_dom"/>
</dbReference>
<keyword evidence="6" id="KW-1185">Reference proteome</keyword>
<comment type="similarity">
    <text evidence="1 2">Belongs to the calycin superfamily. Lipocalin family.</text>
</comment>
<dbReference type="PROSITE" id="PS00213">
    <property type="entry name" value="LIPOCALIN"/>
    <property type="match status" value="1"/>
</dbReference>
<gene>
    <name evidence="5" type="ORF">J2T55_001278</name>
</gene>
<protein>
    <recommendedName>
        <fullName evidence="2">Outer membrane lipoprotein Blc</fullName>
    </recommendedName>
</protein>
<dbReference type="InterPro" id="IPR047202">
    <property type="entry name" value="Lipocalin_Blc-like_dom"/>
</dbReference>
<dbReference type="PANTHER" id="PTHR10612:SF34">
    <property type="entry name" value="APOLIPOPROTEIN D"/>
    <property type="match status" value="1"/>
</dbReference>